<protein>
    <submittedName>
        <fullName evidence="1">Uncharacterized protein</fullName>
    </submittedName>
</protein>
<evidence type="ECO:0000313" key="2">
    <source>
        <dbReference type="Proteomes" id="UP001283361"/>
    </source>
</evidence>
<sequence length="168" mass="19004">MEITLKLTFWITLVITSDVMRQTHSIAWLKERNSFTSGTKHSSRKVAQNATLATVALSPHEGNQWTEMLAWTQDVVSFMVCGNCEPVYGNQNSFILIYTEELAKVKPVLEDIFSCRGGLTKAVAWRLDASSRRQDVLKVLSISLGMESLEVSLLPVVMWSLSFLFWML</sequence>
<dbReference type="AlphaFoldDB" id="A0AAE1B816"/>
<reference evidence="1" key="1">
    <citation type="journal article" date="2023" name="G3 (Bethesda)">
        <title>A reference genome for the long-term kleptoplast-retaining sea slug Elysia crispata morphotype clarki.</title>
        <authorList>
            <person name="Eastman K.E."/>
            <person name="Pendleton A.L."/>
            <person name="Shaikh M.A."/>
            <person name="Suttiyut T."/>
            <person name="Ogas R."/>
            <person name="Tomko P."/>
            <person name="Gavelis G."/>
            <person name="Widhalm J.R."/>
            <person name="Wisecaver J.H."/>
        </authorList>
    </citation>
    <scope>NUCLEOTIDE SEQUENCE</scope>
    <source>
        <strain evidence="1">ECLA1</strain>
    </source>
</reference>
<dbReference type="EMBL" id="JAWDGP010000340">
    <property type="protein sequence ID" value="KAK3801305.1"/>
    <property type="molecule type" value="Genomic_DNA"/>
</dbReference>
<gene>
    <name evidence="1" type="ORF">RRG08_023578</name>
</gene>
<proteinExistence type="predicted"/>
<keyword evidence="2" id="KW-1185">Reference proteome</keyword>
<dbReference type="Proteomes" id="UP001283361">
    <property type="component" value="Unassembled WGS sequence"/>
</dbReference>
<comment type="caution">
    <text evidence="1">The sequence shown here is derived from an EMBL/GenBank/DDBJ whole genome shotgun (WGS) entry which is preliminary data.</text>
</comment>
<accession>A0AAE1B816</accession>
<organism evidence="1 2">
    <name type="scientific">Elysia crispata</name>
    <name type="common">lettuce slug</name>
    <dbReference type="NCBI Taxonomy" id="231223"/>
    <lineage>
        <taxon>Eukaryota</taxon>
        <taxon>Metazoa</taxon>
        <taxon>Spiralia</taxon>
        <taxon>Lophotrochozoa</taxon>
        <taxon>Mollusca</taxon>
        <taxon>Gastropoda</taxon>
        <taxon>Heterobranchia</taxon>
        <taxon>Euthyneura</taxon>
        <taxon>Panpulmonata</taxon>
        <taxon>Sacoglossa</taxon>
        <taxon>Placobranchoidea</taxon>
        <taxon>Plakobranchidae</taxon>
        <taxon>Elysia</taxon>
    </lineage>
</organism>
<name>A0AAE1B816_9GAST</name>
<evidence type="ECO:0000313" key="1">
    <source>
        <dbReference type="EMBL" id="KAK3801305.1"/>
    </source>
</evidence>